<evidence type="ECO:0000256" key="4">
    <source>
        <dbReference type="ARBA" id="ARBA00022989"/>
    </source>
</evidence>
<reference evidence="7 8" key="1">
    <citation type="submission" date="2022-05" db="EMBL/GenBank/DDBJ databases">
        <authorList>
            <consortium name="Genoscope - CEA"/>
            <person name="William W."/>
        </authorList>
    </citation>
    <scope>NUCLEOTIDE SEQUENCE [LARGE SCALE GENOMIC DNA]</scope>
</reference>
<feature type="transmembrane region" description="Helical" evidence="6">
    <location>
        <begin position="145"/>
        <end position="163"/>
    </location>
</feature>
<dbReference type="PANTHER" id="PTHR13180">
    <property type="entry name" value="SMALL MEMBRANE PROTEIN-RELATED"/>
    <property type="match status" value="1"/>
</dbReference>
<feature type="transmembrane region" description="Helical" evidence="6">
    <location>
        <begin position="175"/>
        <end position="192"/>
    </location>
</feature>
<evidence type="ECO:0000256" key="3">
    <source>
        <dbReference type="ARBA" id="ARBA00022692"/>
    </source>
</evidence>
<dbReference type="Pfam" id="PF05255">
    <property type="entry name" value="UPF0220"/>
    <property type="match status" value="1"/>
</dbReference>
<protein>
    <recommendedName>
        <fullName evidence="9">Transmembrane protein 50B</fullName>
    </recommendedName>
</protein>
<organism evidence="7 8">
    <name type="scientific">Porites lobata</name>
    <dbReference type="NCBI Taxonomy" id="104759"/>
    <lineage>
        <taxon>Eukaryota</taxon>
        <taxon>Metazoa</taxon>
        <taxon>Cnidaria</taxon>
        <taxon>Anthozoa</taxon>
        <taxon>Hexacorallia</taxon>
        <taxon>Scleractinia</taxon>
        <taxon>Fungiina</taxon>
        <taxon>Poritidae</taxon>
        <taxon>Porites</taxon>
    </lineage>
</organism>
<comment type="similarity">
    <text evidence="2">Belongs to the UPF0220 family.</text>
</comment>
<keyword evidence="3 6" id="KW-0812">Transmembrane</keyword>
<dbReference type="Proteomes" id="UP001159405">
    <property type="component" value="Unassembled WGS sequence"/>
</dbReference>
<evidence type="ECO:0000256" key="6">
    <source>
        <dbReference type="SAM" id="Phobius"/>
    </source>
</evidence>
<name>A0ABN8NUU9_9CNID</name>
<evidence type="ECO:0008006" key="9">
    <source>
        <dbReference type="Google" id="ProtNLM"/>
    </source>
</evidence>
<dbReference type="InterPro" id="IPR007919">
    <property type="entry name" value="UPF0220"/>
</dbReference>
<evidence type="ECO:0000256" key="5">
    <source>
        <dbReference type="ARBA" id="ARBA00023136"/>
    </source>
</evidence>
<dbReference type="EMBL" id="CALNXK010000033">
    <property type="protein sequence ID" value="CAH3119289.1"/>
    <property type="molecule type" value="Genomic_DNA"/>
</dbReference>
<sequence>SAYHEILRLHGASDQIQRSDVRLVSLRVQSSDYRFHEIRTEPPFSVRYGLNVGSQARKTKKQLISHLENFLKIARQCLCLDSQTTICRNGHAIFANHRYDGGAVIFHNRHISGFFSLSFFKDLFPGCLDQMHCPDFEAVTERRNLLSSITAGSLFFIGWWIIIDAAATDHFEPAYHTPGAIASFALFMVNAVSNAQVRGETYTTGCIGQTGKVWLLMGFVLLFGSLIAACWILFGEYVVPAKADPWPGVAIFLQNALIFFRQVIFGRTEESW</sequence>
<evidence type="ECO:0000256" key="2">
    <source>
        <dbReference type="ARBA" id="ARBA00005335"/>
    </source>
</evidence>
<keyword evidence="4 6" id="KW-1133">Transmembrane helix</keyword>
<evidence type="ECO:0000313" key="8">
    <source>
        <dbReference type="Proteomes" id="UP001159405"/>
    </source>
</evidence>
<comment type="caution">
    <text evidence="7">The sequence shown here is derived from an EMBL/GenBank/DDBJ whole genome shotgun (WGS) entry which is preliminary data.</text>
</comment>
<gene>
    <name evidence="7" type="ORF">PLOB_00027281</name>
</gene>
<keyword evidence="5 6" id="KW-0472">Membrane</keyword>
<feature type="transmembrane region" description="Helical" evidence="6">
    <location>
        <begin position="213"/>
        <end position="234"/>
    </location>
</feature>
<evidence type="ECO:0000256" key="1">
    <source>
        <dbReference type="ARBA" id="ARBA00004141"/>
    </source>
</evidence>
<proteinExistence type="inferred from homology"/>
<feature type="non-terminal residue" evidence="7">
    <location>
        <position position="1"/>
    </location>
</feature>
<evidence type="ECO:0000313" key="7">
    <source>
        <dbReference type="EMBL" id="CAH3119289.1"/>
    </source>
</evidence>
<comment type="subcellular location">
    <subcellularLocation>
        <location evidence="1">Membrane</location>
        <topology evidence="1">Multi-pass membrane protein</topology>
    </subcellularLocation>
</comment>
<accession>A0ABN8NUU9</accession>
<keyword evidence="8" id="KW-1185">Reference proteome</keyword>